<reference evidence="1" key="1">
    <citation type="journal article" date="2023" name="Mol. Biol. Evol.">
        <title>Third-Generation Sequencing Reveals the Adaptive Role of the Epigenome in Three Deep-Sea Polychaetes.</title>
        <authorList>
            <person name="Perez M."/>
            <person name="Aroh O."/>
            <person name="Sun Y."/>
            <person name="Lan Y."/>
            <person name="Juniper S.K."/>
            <person name="Young C.R."/>
            <person name="Angers B."/>
            <person name="Qian P.Y."/>
        </authorList>
    </citation>
    <scope>NUCLEOTIDE SEQUENCE</scope>
    <source>
        <strain evidence="1">R07B-5</strain>
    </source>
</reference>
<evidence type="ECO:0000313" key="1">
    <source>
        <dbReference type="EMBL" id="KAK2181667.1"/>
    </source>
</evidence>
<comment type="caution">
    <text evidence="1">The sequence shown here is derived from an EMBL/GenBank/DDBJ whole genome shotgun (WGS) entry which is preliminary data.</text>
</comment>
<organism evidence="1 2">
    <name type="scientific">Ridgeia piscesae</name>
    <name type="common">Tubeworm</name>
    <dbReference type="NCBI Taxonomy" id="27915"/>
    <lineage>
        <taxon>Eukaryota</taxon>
        <taxon>Metazoa</taxon>
        <taxon>Spiralia</taxon>
        <taxon>Lophotrochozoa</taxon>
        <taxon>Annelida</taxon>
        <taxon>Polychaeta</taxon>
        <taxon>Sedentaria</taxon>
        <taxon>Canalipalpata</taxon>
        <taxon>Sabellida</taxon>
        <taxon>Siboglinidae</taxon>
        <taxon>Ridgeia</taxon>
    </lineage>
</organism>
<dbReference type="Proteomes" id="UP001209878">
    <property type="component" value="Unassembled WGS sequence"/>
</dbReference>
<name>A0AAD9L2P1_RIDPI</name>
<proteinExistence type="predicted"/>
<evidence type="ECO:0000313" key="2">
    <source>
        <dbReference type="Proteomes" id="UP001209878"/>
    </source>
</evidence>
<accession>A0AAD9L2P1</accession>
<gene>
    <name evidence="1" type="ORF">NP493_386g05052</name>
</gene>
<dbReference type="AlphaFoldDB" id="A0AAD9L2P1"/>
<protein>
    <submittedName>
        <fullName evidence="1">Uncharacterized protein</fullName>
    </submittedName>
</protein>
<dbReference type="EMBL" id="JAODUO010000387">
    <property type="protein sequence ID" value="KAK2181667.1"/>
    <property type="molecule type" value="Genomic_DNA"/>
</dbReference>
<keyword evidence="2" id="KW-1185">Reference proteome</keyword>
<sequence length="69" mass="7948">MTSSSHLTPCNIPRGLTRASSCGCGSMRRRTASTTCTWTWGRRSDFEWWTRVLWTRPRSALTVAQRRQS</sequence>